<feature type="domain" description="C2H2-type" evidence="1">
    <location>
        <begin position="110"/>
        <end position="131"/>
    </location>
</feature>
<gene>
    <name evidence="3" type="primary">LOC101237680</name>
</gene>
<evidence type="ECO:0000259" key="1">
    <source>
        <dbReference type="PROSITE" id="PS00028"/>
    </source>
</evidence>
<evidence type="ECO:0000313" key="3">
    <source>
        <dbReference type="RefSeq" id="XP_065649111.1"/>
    </source>
</evidence>
<dbReference type="PANTHER" id="PTHR46664">
    <property type="entry name" value="ATM INTERACTOR"/>
    <property type="match status" value="1"/>
</dbReference>
<dbReference type="GeneID" id="101237680"/>
<dbReference type="InterPro" id="IPR013087">
    <property type="entry name" value="Znf_C2H2_type"/>
</dbReference>
<dbReference type="InterPro" id="IPR056545">
    <property type="entry name" value="C2H2_ASCIZ_1st_2nd"/>
</dbReference>
<sequence>MISSAIANIEVITPPIETLIDMVNHDDLVCTVKGCEKKMNNASSLRLHIVKSHGIGTLGKKESNGKTLMYACPILGCPRSADSQRQHFFRILYRLKLHYTSQHAEKKFTCGKCLKKFGSFEIKEKHMGRCHQLFQCSCGTFYTTRNAVLTHAKRKGPDHILIENEGSPQQNKHETKLKNEKISLQNLQTYTIPGVLYILPSQTLNGKLKSSGNGFSSKQVDILPKVDPMILNENSTYVSDKSMIIESNYSYQTAQPVNALPIDGDFISDGNSTKCDNEINNVKNSSFDFKIEVSNVKNAVFNLNNRLLNSKSSNKEFQKLSKYEKRMLYLASKEAKEVLSDPLLLKMTLLKQQQQQETKKKKLKTASSVSKKKIFIEQAVQTKASSQLIDCYGELGSSADSLAKTFCITPNSFKDIDPGIQKNNLTCKNSESLQTCDFGMQCKLPVDSENIFSLDEETQTDSLMTWLSEFNDGCNMETQTVLKDSNLPLGKSIQLDFLISESSLSDQIGDCNNIGTQTTHNMNNSWLSENFSEVFAIGQNTSSTQTDPDCLYLNIDFSRTKRDLLPNSYNQNQDDNIISTNTFGTQTFSSIHQQIYSSGTQTFDLIDLMLDETTKNNETQTPLSFCDLVDSFITEEYLNVPSFVSKPKSFIG</sequence>
<keyword evidence="2" id="KW-1185">Reference proteome</keyword>
<protein>
    <submittedName>
        <fullName evidence="3">Uncharacterized protein LOC101237680 isoform X2</fullName>
    </submittedName>
</protein>
<dbReference type="RefSeq" id="XP_065649111.1">
    <property type="nucleotide sequence ID" value="XM_065793039.1"/>
</dbReference>
<evidence type="ECO:0000313" key="2">
    <source>
        <dbReference type="Proteomes" id="UP001652625"/>
    </source>
</evidence>
<dbReference type="InterPro" id="IPR055303">
    <property type="entry name" value="ATMIN"/>
</dbReference>
<name>A0ABM4BJ92_HYDVU</name>
<dbReference type="PANTHER" id="PTHR46664:SF1">
    <property type="entry name" value="ATM INTERACTOR"/>
    <property type="match status" value="1"/>
</dbReference>
<dbReference type="Pfam" id="PF24757">
    <property type="entry name" value="C2H2_ASCIZ"/>
    <property type="match status" value="1"/>
</dbReference>
<accession>A0ABM4BJ92</accession>
<feature type="domain" description="C2H2-type" evidence="1">
    <location>
        <begin position="30"/>
        <end position="53"/>
    </location>
</feature>
<proteinExistence type="predicted"/>
<dbReference type="Gene3D" id="3.30.160.60">
    <property type="entry name" value="Classic Zinc Finger"/>
    <property type="match status" value="1"/>
</dbReference>
<reference evidence="3" key="1">
    <citation type="submission" date="2025-08" db="UniProtKB">
        <authorList>
            <consortium name="RefSeq"/>
        </authorList>
    </citation>
    <scope>IDENTIFICATION</scope>
</reference>
<organism evidence="2 3">
    <name type="scientific">Hydra vulgaris</name>
    <name type="common">Hydra</name>
    <name type="synonym">Hydra attenuata</name>
    <dbReference type="NCBI Taxonomy" id="6087"/>
    <lineage>
        <taxon>Eukaryota</taxon>
        <taxon>Metazoa</taxon>
        <taxon>Cnidaria</taxon>
        <taxon>Hydrozoa</taxon>
        <taxon>Hydroidolina</taxon>
        <taxon>Anthoathecata</taxon>
        <taxon>Aplanulata</taxon>
        <taxon>Hydridae</taxon>
        <taxon>Hydra</taxon>
    </lineage>
</organism>
<dbReference type="SMART" id="SM00355">
    <property type="entry name" value="ZnF_C2H2"/>
    <property type="match status" value="3"/>
</dbReference>
<dbReference type="Proteomes" id="UP001652625">
    <property type="component" value="Chromosome 03"/>
</dbReference>
<dbReference type="PROSITE" id="PS00028">
    <property type="entry name" value="ZINC_FINGER_C2H2_1"/>
    <property type="match status" value="2"/>
</dbReference>